<comment type="pathway">
    <text evidence="6">Carbohydrate metabolism; D-ribose degradation; D-ribose 5-phosphate from beta-D-ribopyranose: step 1/2.</text>
</comment>
<feature type="active site" description="Proton donor" evidence="6">
    <location>
        <position position="20"/>
    </location>
</feature>
<feature type="binding site" evidence="6">
    <location>
        <position position="28"/>
    </location>
    <ligand>
        <name>substrate</name>
    </ligand>
</feature>
<dbReference type="InterPro" id="IPR007721">
    <property type="entry name" value="RbsD_FucU"/>
</dbReference>
<evidence type="ECO:0000313" key="7">
    <source>
        <dbReference type="EMBL" id="MCP1111410.1"/>
    </source>
</evidence>
<dbReference type="NCBIfam" id="NF008761">
    <property type="entry name" value="PRK11797.1"/>
    <property type="match status" value="1"/>
</dbReference>
<dbReference type="SUPFAM" id="SSF102546">
    <property type="entry name" value="RbsD-like"/>
    <property type="match status" value="1"/>
</dbReference>
<name>A0ABT1EL40_9FIRM</name>
<evidence type="ECO:0000256" key="3">
    <source>
        <dbReference type="ARBA" id="ARBA00022490"/>
    </source>
</evidence>
<comment type="function">
    <text evidence="6">Catalyzes the interconversion of beta-pyran and beta-furan forms of D-ribose.</text>
</comment>
<comment type="subunit">
    <text evidence="6">Homodecamer.</text>
</comment>
<evidence type="ECO:0000313" key="8">
    <source>
        <dbReference type="Proteomes" id="UP001523565"/>
    </source>
</evidence>
<evidence type="ECO:0000256" key="6">
    <source>
        <dbReference type="HAMAP-Rule" id="MF_01661"/>
    </source>
</evidence>
<feature type="binding site" evidence="6">
    <location>
        <begin position="120"/>
        <end position="122"/>
    </location>
    <ligand>
        <name>substrate</name>
    </ligand>
</feature>
<evidence type="ECO:0000256" key="2">
    <source>
        <dbReference type="ARBA" id="ARBA00012862"/>
    </source>
</evidence>
<dbReference type="Proteomes" id="UP001523565">
    <property type="component" value="Unassembled WGS sequence"/>
</dbReference>
<proteinExistence type="inferred from homology"/>
<dbReference type="EMBL" id="JAMZFV010000032">
    <property type="protein sequence ID" value="MCP1111410.1"/>
    <property type="molecule type" value="Genomic_DNA"/>
</dbReference>
<dbReference type="InterPro" id="IPR023750">
    <property type="entry name" value="RbsD-like_sf"/>
</dbReference>
<gene>
    <name evidence="6 7" type="primary">rbsD</name>
    <name evidence="7" type="ORF">NK118_14240</name>
</gene>
<dbReference type="InterPro" id="IPR023064">
    <property type="entry name" value="D-ribose_pyranase"/>
</dbReference>
<keyword evidence="4 6" id="KW-0413">Isomerase</keyword>
<reference evidence="7 8" key="1">
    <citation type="journal article" date="2022" name="Genome Biol. Evol.">
        <title>Host diet, physiology and behaviors set the stage for Lachnospiraceae cladogenesis.</title>
        <authorList>
            <person name="Vera-Ponce De Leon A."/>
            <person name="Schneider M."/>
            <person name="Jahnes B.C."/>
            <person name="Sadowski V."/>
            <person name="Camuy-Velez L.A."/>
            <person name="Duan J."/>
            <person name="Sabree Z.L."/>
        </authorList>
    </citation>
    <scope>NUCLEOTIDE SEQUENCE [LARGE SCALE GENOMIC DNA]</scope>
    <source>
        <strain evidence="7 8">PAL227</strain>
    </source>
</reference>
<dbReference type="PANTHER" id="PTHR37831:SF1">
    <property type="entry name" value="D-RIBOSE PYRANASE"/>
    <property type="match status" value="1"/>
</dbReference>
<feature type="binding site" evidence="6">
    <location>
        <position position="98"/>
    </location>
    <ligand>
        <name>substrate</name>
    </ligand>
</feature>
<evidence type="ECO:0000256" key="4">
    <source>
        <dbReference type="ARBA" id="ARBA00023235"/>
    </source>
</evidence>
<evidence type="ECO:0000256" key="1">
    <source>
        <dbReference type="ARBA" id="ARBA00000223"/>
    </source>
</evidence>
<keyword evidence="5 6" id="KW-0119">Carbohydrate metabolism</keyword>
<evidence type="ECO:0000256" key="5">
    <source>
        <dbReference type="ARBA" id="ARBA00023277"/>
    </source>
</evidence>
<dbReference type="PANTHER" id="PTHR37831">
    <property type="entry name" value="D-RIBOSE PYRANASE"/>
    <property type="match status" value="1"/>
</dbReference>
<dbReference type="GO" id="GO:0062193">
    <property type="term" value="F:D-ribose pyranase activity"/>
    <property type="evidence" value="ECO:0007669"/>
    <property type="project" value="UniProtKB-EC"/>
</dbReference>
<accession>A0ABT1EL40</accession>
<comment type="caution">
    <text evidence="7">The sequence shown here is derived from an EMBL/GenBank/DDBJ whole genome shotgun (WGS) entry which is preliminary data.</text>
</comment>
<comment type="subcellular location">
    <subcellularLocation>
        <location evidence="6">Cytoplasm</location>
    </subcellularLocation>
</comment>
<dbReference type="RefSeq" id="WP_262070272.1">
    <property type="nucleotide sequence ID" value="NZ_JAMXOC010000032.1"/>
</dbReference>
<dbReference type="Gene3D" id="3.40.1650.10">
    <property type="entry name" value="RbsD-like domain"/>
    <property type="match status" value="1"/>
</dbReference>
<comment type="similarity">
    <text evidence="6">Belongs to the RbsD / FucU family. RbsD subfamily.</text>
</comment>
<organism evidence="7 8">
    <name type="scientific">Ohessyouella blattaphilus</name>
    <dbReference type="NCBI Taxonomy" id="2949333"/>
    <lineage>
        <taxon>Bacteria</taxon>
        <taxon>Bacillati</taxon>
        <taxon>Bacillota</taxon>
        <taxon>Clostridia</taxon>
        <taxon>Lachnospirales</taxon>
        <taxon>Lachnospiraceae</taxon>
        <taxon>Ohessyouella</taxon>
    </lineage>
</organism>
<dbReference type="Pfam" id="PF05025">
    <property type="entry name" value="RbsD_FucU"/>
    <property type="match status" value="1"/>
</dbReference>
<keyword evidence="3 6" id="KW-0963">Cytoplasm</keyword>
<sequence>MKKQGVLNAQLIKCIASLGHKDTFMIGDAGMPIPQGIEIVDLVLCGGVPTFKQVLDAVVAETEIEGYLLAEEISEHNQNMLDCIANTLPDAEALMISHEELKEFSKTVKFAVRTGEFTPYSNVILRSGVIF</sequence>
<dbReference type="EC" id="5.4.99.62" evidence="2 6"/>
<dbReference type="HAMAP" id="MF_01661">
    <property type="entry name" value="D_rib_pyranase"/>
    <property type="match status" value="1"/>
</dbReference>
<comment type="catalytic activity">
    <reaction evidence="1 6">
        <text>beta-D-ribopyranose = beta-D-ribofuranose</text>
        <dbReference type="Rhea" id="RHEA:25432"/>
        <dbReference type="ChEBI" id="CHEBI:27476"/>
        <dbReference type="ChEBI" id="CHEBI:47002"/>
        <dbReference type="EC" id="5.4.99.62"/>
    </reaction>
</comment>
<keyword evidence="8" id="KW-1185">Reference proteome</keyword>
<protein>
    <recommendedName>
        <fullName evidence="2 6">D-ribose pyranase</fullName>
        <ecNumber evidence="2 6">5.4.99.62</ecNumber>
    </recommendedName>
</protein>